<dbReference type="GO" id="GO:0005524">
    <property type="term" value="F:ATP binding"/>
    <property type="evidence" value="ECO:0007669"/>
    <property type="project" value="UniProtKB-KW"/>
</dbReference>
<keyword evidence="3" id="KW-0067">ATP-binding</keyword>
<dbReference type="InterPro" id="IPR008146">
    <property type="entry name" value="Gln_synth_cat_dom"/>
</dbReference>
<dbReference type="SUPFAM" id="SSF55931">
    <property type="entry name" value="Glutamine synthetase/guanido kinase"/>
    <property type="match status" value="1"/>
</dbReference>
<dbReference type="AlphaFoldDB" id="A0A5E7F4V3"/>
<dbReference type="InterPro" id="IPR014746">
    <property type="entry name" value="Gln_synth/guanido_kin_cat_dom"/>
</dbReference>
<dbReference type="PANTHER" id="PTHR43785">
    <property type="entry name" value="GAMMA-GLUTAMYLPUTRESCINE SYNTHETASE"/>
    <property type="match status" value="1"/>
</dbReference>
<dbReference type="PROSITE" id="PS51987">
    <property type="entry name" value="GS_CATALYTIC"/>
    <property type="match status" value="1"/>
</dbReference>
<dbReference type="EC" id="6.3.1.2" evidence="7"/>
<dbReference type="PANTHER" id="PTHR43785:SF12">
    <property type="entry name" value="TYPE-1 GLUTAMINE SYNTHETASE 2"/>
    <property type="match status" value="1"/>
</dbReference>
<reference evidence="7 8" key="1">
    <citation type="submission" date="2019-09" db="EMBL/GenBank/DDBJ databases">
        <authorList>
            <person name="Chandra G."/>
            <person name="Truman W A."/>
        </authorList>
    </citation>
    <scope>NUCLEOTIDE SEQUENCE [LARGE SCALE GENOMIC DNA]</scope>
    <source>
        <strain evidence="7">PS723</strain>
    </source>
</reference>
<dbReference type="GO" id="GO:0004356">
    <property type="term" value="F:glutamine synthetase activity"/>
    <property type="evidence" value="ECO:0007669"/>
    <property type="project" value="UniProtKB-EC"/>
</dbReference>
<keyword evidence="1 7" id="KW-0436">Ligase</keyword>
<evidence type="ECO:0000256" key="4">
    <source>
        <dbReference type="PROSITE-ProRule" id="PRU01331"/>
    </source>
</evidence>
<dbReference type="Gene3D" id="3.30.590.10">
    <property type="entry name" value="Glutamine synthetase/guanido kinase, catalytic domain"/>
    <property type="match status" value="1"/>
</dbReference>
<protein>
    <submittedName>
        <fullName evidence="7">Glutamine synthetase</fullName>
        <ecNumber evidence="7">6.3.1.2</ecNumber>
    </submittedName>
</protein>
<name>A0A5E7F4V3_PSEFL</name>
<evidence type="ECO:0000256" key="5">
    <source>
        <dbReference type="RuleBase" id="RU000384"/>
    </source>
</evidence>
<sequence length="451" mass="49472">MNRPTPGNGLITPIAMTTIVTTDLIGITRGRSFPTDELESYQASGCGWVPANSALTPQDVVADNNPWGAYGDLRLIPDMNSRVQVPNGPDANAPALDYVHADICETDGRPWAACPRTLLRNEVERYRDELGLDVTAAFEHEFNLGELDTQPSHRAFSLGAQHHAANFGGWLLSALRAAGVEPEMFLPEYGKAQYEITCRPTQGVAAADRAVNVREITREIARQMGLDISFSPKLEEHGVSNGVHLHISLQDQDGTPVMYDPEHTNGLSTLGQHWAAGVLKYLPALCAFSAPTPISYLRLKPHHWSASYACLGQRNREASLRICPTITIGGKSPAKQYNLEFRPLDATSSPHLSMATVLMAGRLGIEQKLALNATTDEEPDTLTDEQREARNIIALPGTLGEALACLRQSKELFEALPKLMMDAYFAVKTQELKSTEPFTPAELCEHYARLY</sequence>
<dbReference type="Proteomes" id="UP000379480">
    <property type="component" value="Unassembled WGS sequence"/>
</dbReference>
<comment type="similarity">
    <text evidence="4 5">Belongs to the glutamine synthetase family.</text>
</comment>
<evidence type="ECO:0000256" key="3">
    <source>
        <dbReference type="ARBA" id="ARBA00022840"/>
    </source>
</evidence>
<dbReference type="Pfam" id="PF00120">
    <property type="entry name" value="Gln-synt_C"/>
    <property type="match status" value="1"/>
</dbReference>
<organism evidence="7 8">
    <name type="scientific">Pseudomonas fluorescens</name>
    <dbReference type="NCBI Taxonomy" id="294"/>
    <lineage>
        <taxon>Bacteria</taxon>
        <taxon>Pseudomonadati</taxon>
        <taxon>Pseudomonadota</taxon>
        <taxon>Gammaproteobacteria</taxon>
        <taxon>Pseudomonadales</taxon>
        <taxon>Pseudomonadaceae</taxon>
        <taxon>Pseudomonas</taxon>
    </lineage>
</organism>
<dbReference type="GO" id="GO:0006542">
    <property type="term" value="P:glutamine biosynthetic process"/>
    <property type="evidence" value="ECO:0007669"/>
    <property type="project" value="InterPro"/>
</dbReference>
<feature type="domain" description="GS catalytic" evidence="6">
    <location>
        <begin position="115"/>
        <end position="451"/>
    </location>
</feature>
<dbReference type="OrthoDB" id="9789509at2"/>
<dbReference type="RefSeq" id="WP_150806483.1">
    <property type="nucleotide sequence ID" value="NZ_CABVHY010000032.1"/>
</dbReference>
<dbReference type="Gene3D" id="3.10.20.70">
    <property type="entry name" value="Glutamine synthetase, N-terminal domain"/>
    <property type="match status" value="1"/>
</dbReference>
<evidence type="ECO:0000313" key="7">
    <source>
        <dbReference type="EMBL" id="VVO33742.1"/>
    </source>
</evidence>
<evidence type="ECO:0000256" key="1">
    <source>
        <dbReference type="ARBA" id="ARBA00022598"/>
    </source>
</evidence>
<proteinExistence type="inferred from homology"/>
<evidence type="ECO:0000259" key="6">
    <source>
        <dbReference type="PROSITE" id="PS51987"/>
    </source>
</evidence>
<dbReference type="InterPro" id="IPR008147">
    <property type="entry name" value="Gln_synt_N"/>
</dbReference>
<dbReference type="Pfam" id="PF16952">
    <property type="entry name" value="Gln-synt_N_2"/>
    <property type="match status" value="1"/>
</dbReference>
<dbReference type="SMART" id="SM01230">
    <property type="entry name" value="Gln-synt_C"/>
    <property type="match status" value="1"/>
</dbReference>
<dbReference type="EMBL" id="CABVHY010000032">
    <property type="protein sequence ID" value="VVO33742.1"/>
    <property type="molecule type" value="Genomic_DNA"/>
</dbReference>
<gene>
    <name evidence="7" type="primary">glnA_2</name>
    <name evidence="7" type="ORF">PS723_05206</name>
</gene>
<keyword evidence="2" id="KW-0547">Nucleotide-binding</keyword>
<evidence type="ECO:0000256" key="2">
    <source>
        <dbReference type="ARBA" id="ARBA00022741"/>
    </source>
</evidence>
<dbReference type="InterPro" id="IPR036651">
    <property type="entry name" value="Gln_synt_N_sf"/>
</dbReference>
<accession>A0A5E7F4V3</accession>
<evidence type="ECO:0000313" key="8">
    <source>
        <dbReference type="Proteomes" id="UP000379480"/>
    </source>
</evidence>
<dbReference type="SUPFAM" id="SSF54368">
    <property type="entry name" value="Glutamine synthetase, N-terminal domain"/>
    <property type="match status" value="1"/>
</dbReference>